<dbReference type="HAMAP" id="MF_00392">
    <property type="entry name" value="LpxB"/>
    <property type="match status" value="1"/>
</dbReference>
<evidence type="ECO:0000256" key="8">
    <source>
        <dbReference type="ARBA" id="ARBA00023098"/>
    </source>
</evidence>
<evidence type="ECO:0000256" key="10">
    <source>
        <dbReference type="HAMAP-Rule" id="MF_00392"/>
    </source>
</evidence>
<evidence type="ECO:0000256" key="9">
    <source>
        <dbReference type="ARBA" id="ARBA00048975"/>
    </source>
</evidence>
<dbReference type="GO" id="GO:0016020">
    <property type="term" value="C:membrane"/>
    <property type="evidence" value="ECO:0007669"/>
    <property type="project" value="GOC"/>
</dbReference>
<dbReference type="GO" id="GO:0005543">
    <property type="term" value="F:phospholipid binding"/>
    <property type="evidence" value="ECO:0007669"/>
    <property type="project" value="TreeGrafter"/>
</dbReference>
<evidence type="ECO:0000256" key="3">
    <source>
        <dbReference type="ARBA" id="ARBA00020902"/>
    </source>
</evidence>
<evidence type="ECO:0000256" key="6">
    <source>
        <dbReference type="ARBA" id="ARBA00022676"/>
    </source>
</evidence>
<dbReference type="Proteomes" id="UP000809273">
    <property type="component" value="Unassembled WGS sequence"/>
</dbReference>
<comment type="function">
    <text evidence="1 10">Condensation of UDP-2,3-diacylglucosamine and 2,3-diacylglucosamine-1-phosphate to form lipid A disaccharide, a precursor of lipid A, a phosphorylated glycolipid that anchors the lipopolysaccharide to the outer membrane of the cell.</text>
</comment>
<protein>
    <recommendedName>
        <fullName evidence="3 10">Lipid-A-disaccharide synthase</fullName>
        <ecNumber evidence="2 10">2.4.1.182</ecNumber>
    </recommendedName>
</protein>
<evidence type="ECO:0000256" key="2">
    <source>
        <dbReference type="ARBA" id="ARBA00012687"/>
    </source>
</evidence>
<dbReference type="GO" id="GO:0008915">
    <property type="term" value="F:lipid-A-disaccharide synthase activity"/>
    <property type="evidence" value="ECO:0007669"/>
    <property type="project" value="UniProtKB-UniRule"/>
</dbReference>
<sequence length="402" mass="44263">MTSPPDKLDGKYGIDEIKAHVAKKRVLIVAGEASGDQYGAELMREVAALSPDTLFFGVGGSKMRDAGLLALVRSEEITVVGLVEVVKHLKTIKGALDLLKESMRALKPDLIVLIDFPDFNFRVADAAVKLGKDGGKMPIFYYISPQVWAWRRGRVKTIARFADKMVVIFPFEVNIYREAGVDVEFLGHPLMDVVAGVERRLKGGGDAKVGGGKPNVALLPGSRRSEIERHLSHLLGASEIIKRKYPDASFTIPLAPTLEMEDVAPYLEDTSLNVAVVKDSFHRVVRGADIAIVSSGTATIETALMGTPMVVVYRLNYLTYMIARLLVRVDYIAMVNLVAKKRVVPELIQSDVNAENIARHVISILSDDAVMKRMREDLSEVRRRIGKPGASARVAERIMNFL</sequence>
<keyword evidence="4 10" id="KW-0444">Lipid biosynthesis</keyword>
<reference evidence="11" key="2">
    <citation type="submission" date="2021-01" db="EMBL/GenBank/DDBJ databases">
        <authorList>
            <person name="Hahn C.R."/>
            <person name="Youssef N.H."/>
            <person name="Elshahed M."/>
        </authorList>
    </citation>
    <scope>NUCLEOTIDE SEQUENCE</scope>
    <source>
        <strain evidence="11">Zod_Metabat.24</strain>
    </source>
</reference>
<reference evidence="11" key="1">
    <citation type="journal article" date="2021" name="Environ. Microbiol.">
        <title>Genomic characterization of three novel Desulfobacterota classes expand the metabolic and phylogenetic diversity of the phylum.</title>
        <authorList>
            <person name="Murphy C.L."/>
            <person name="Biggerstaff J."/>
            <person name="Eichhorn A."/>
            <person name="Ewing E."/>
            <person name="Shahan R."/>
            <person name="Soriano D."/>
            <person name="Stewart S."/>
            <person name="VanMol K."/>
            <person name="Walker R."/>
            <person name="Walters P."/>
            <person name="Elshahed M.S."/>
            <person name="Youssef N.H."/>
        </authorList>
    </citation>
    <scope>NUCLEOTIDE SEQUENCE</scope>
    <source>
        <strain evidence="11">Zod_Metabat.24</strain>
    </source>
</reference>
<dbReference type="SUPFAM" id="SSF53756">
    <property type="entry name" value="UDP-Glycosyltransferase/glycogen phosphorylase"/>
    <property type="match status" value="1"/>
</dbReference>
<keyword evidence="5 10" id="KW-0441">Lipid A biosynthesis</keyword>
<evidence type="ECO:0000256" key="4">
    <source>
        <dbReference type="ARBA" id="ARBA00022516"/>
    </source>
</evidence>
<keyword evidence="6 10" id="KW-0328">Glycosyltransferase</keyword>
<comment type="pathway">
    <text evidence="10">Bacterial outer membrane biogenesis; LPS lipid A biosynthesis.</text>
</comment>
<dbReference type="EC" id="2.4.1.182" evidence="2 10"/>
<evidence type="ECO:0000256" key="5">
    <source>
        <dbReference type="ARBA" id="ARBA00022556"/>
    </source>
</evidence>
<evidence type="ECO:0000313" key="11">
    <source>
        <dbReference type="EMBL" id="MBN1574371.1"/>
    </source>
</evidence>
<dbReference type="PANTHER" id="PTHR30372:SF4">
    <property type="entry name" value="LIPID-A-DISACCHARIDE SYNTHASE, MITOCHONDRIAL-RELATED"/>
    <property type="match status" value="1"/>
</dbReference>
<comment type="catalytic activity">
    <reaction evidence="9 10">
        <text>a lipid X + a UDP-2-N,3-O-bis[(3R)-3-hydroxyacyl]-alpha-D-glucosamine = a lipid A disaccharide + UDP + H(+)</text>
        <dbReference type="Rhea" id="RHEA:67828"/>
        <dbReference type="ChEBI" id="CHEBI:15378"/>
        <dbReference type="ChEBI" id="CHEBI:58223"/>
        <dbReference type="ChEBI" id="CHEBI:137748"/>
        <dbReference type="ChEBI" id="CHEBI:176338"/>
        <dbReference type="ChEBI" id="CHEBI:176343"/>
        <dbReference type="EC" id="2.4.1.182"/>
    </reaction>
</comment>
<keyword evidence="8 10" id="KW-0443">Lipid metabolism</keyword>
<dbReference type="InterPro" id="IPR003835">
    <property type="entry name" value="Glyco_trans_19"/>
</dbReference>
<dbReference type="Pfam" id="PF02684">
    <property type="entry name" value="LpxB"/>
    <property type="match status" value="1"/>
</dbReference>
<dbReference type="AlphaFoldDB" id="A0A9D8KGL2"/>
<dbReference type="GO" id="GO:0009245">
    <property type="term" value="P:lipid A biosynthetic process"/>
    <property type="evidence" value="ECO:0007669"/>
    <property type="project" value="UniProtKB-UniRule"/>
</dbReference>
<gene>
    <name evidence="10 11" type="primary">lpxB</name>
    <name evidence="11" type="ORF">JW984_14320</name>
</gene>
<name>A0A9D8KGL2_9DELT</name>
<dbReference type="NCBIfam" id="TIGR00215">
    <property type="entry name" value="lpxB"/>
    <property type="match status" value="1"/>
</dbReference>
<comment type="caution">
    <text evidence="11">The sequence shown here is derived from an EMBL/GenBank/DDBJ whole genome shotgun (WGS) entry which is preliminary data.</text>
</comment>
<evidence type="ECO:0000313" key="12">
    <source>
        <dbReference type="Proteomes" id="UP000809273"/>
    </source>
</evidence>
<evidence type="ECO:0000256" key="7">
    <source>
        <dbReference type="ARBA" id="ARBA00022679"/>
    </source>
</evidence>
<evidence type="ECO:0000256" key="1">
    <source>
        <dbReference type="ARBA" id="ARBA00002056"/>
    </source>
</evidence>
<accession>A0A9D8KGL2</accession>
<dbReference type="EMBL" id="JAFGIX010000076">
    <property type="protein sequence ID" value="MBN1574371.1"/>
    <property type="molecule type" value="Genomic_DNA"/>
</dbReference>
<keyword evidence="7 10" id="KW-0808">Transferase</keyword>
<organism evidence="11 12">
    <name type="scientific">Candidatus Zymogenus saltonus</name>
    <dbReference type="NCBI Taxonomy" id="2844893"/>
    <lineage>
        <taxon>Bacteria</taxon>
        <taxon>Deltaproteobacteria</taxon>
        <taxon>Candidatus Zymogenia</taxon>
        <taxon>Candidatus Zymogeniales</taxon>
        <taxon>Candidatus Zymogenaceae</taxon>
        <taxon>Candidatus Zymogenus</taxon>
    </lineage>
</organism>
<dbReference type="PANTHER" id="PTHR30372">
    <property type="entry name" value="LIPID-A-DISACCHARIDE SYNTHASE"/>
    <property type="match status" value="1"/>
</dbReference>
<comment type="similarity">
    <text evidence="10">Belongs to the LpxB family.</text>
</comment>
<proteinExistence type="inferred from homology"/>